<evidence type="ECO:0000259" key="3">
    <source>
        <dbReference type="Pfam" id="PF07804"/>
    </source>
</evidence>
<dbReference type="AlphaFoldDB" id="A0A831RT66"/>
<evidence type="ECO:0000256" key="1">
    <source>
        <dbReference type="ARBA" id="ARBA00022679"/>
    </source>
</evidence>
<evidence type="ECO:0000256" key="2">
    <source>
        <dbReference type="ARBA" id="ARBA00022777"/>
    </source>
</evidence>
<gene>
    <name evidence="4" type="ORF">ENJ12_00305</name>
</gene>
<keyword evidence="2" id="KW-0418">Kinase</keyword>
<organism evidence="4">
    <name type="scientific">Thiolapillus brandeum</name>
    <dbReference type="NCBI Taxonomy" id="1076588"/>
    <lineage>
        <taxon>Bacteria</taxon>
        <taxon>Pseudomonadati</taxon>
        <taxon>Pseudomonadota</taxon>
        <taxon>Gammaproteobacteria</taxon>
        <taxon>Chromatiales</taxon>
        <taxon>Sedimenticolaceae</taxon>
        <taxon>Thiolapillus</taxon>
    </lineage>
</organism>
<dbReference type="EMBL" id="DRLF01000010">
    <property type="protein sequence ID" value="HEC05266.1"/>
    <property type="molecule type" value="Genomic_DNA"/>
</dbReference>
<sequence length="150" mass="16774">MARFPLFADKKQAARHLLKRLLLALFSGNGDLHLENLSLTGEHAAYGFSPVYDPTPMRAYSIHNMLAPMSFGGYGDLDENGNPVHLRLALERFTASLGLRITTLDRLLQELRPVVESLPDRINDLSRLPAEHKDRLIRVVTMTLDAAQQG</sequence>
<feature type="domain" description="HipA-like C-terminal" evidence="3">
    <location>
        <begin position="10"/>
        <end position="111"/>
    </location>
</feature>
<accession>A0A831RT66</accession>
<dbReference type="Proteomes" id="UP000886339">
    <property type="component" value="Unassembled WGS sequence"/>
</dbReference>
<dbReference type="Pfam" id="PF07804">
    <property type="entry name" value="HipA_C"/>
    <property type="match status" value="1"/>
</dbReference>
<reference evidence="4" key="1">
    <citation type="journal article" date="2020" name="mSystems">
        <title>Genome- and Community-Level Interaction Insights into Carbon Utilization and Element Cycling Functions of Hydrothermarchaeota in Hydrothermal Sediment.</title>
        <authorList>
            <person name="Zhou Z."/>
            <person name="Liu Y."/>
            <person name="Xu W."/>
            <person name="Pan J."/>
            <person name="Luo Z.H."/>
            <person name="Li M."/>
        </authorList>
    </citation>
    <scope>NUCLEOTIDE SEQUENCE [LARGE SCALE GENOMIC DNA]</scope>
    <source>
        <strain evidence="4">HyVt-458</strain>
    </source>
</reference>
<name>A0A831RT66_9GAMM</name>
<dbReference type="InterPro" id="IPR012893">
    <property type="entry name" value="HipA-like_C"/>
</dbReference>
<protein>
    <recommendedName>
        <fullName evidence="3">HipA-like C-terminal domain-containing protein</fullName>
    </recommendedName>
</protein>
<evidence type="ECO:0000313" key="4">
    <source>
        <dbReference type="EMBL" id="HEC05266.1"/>
    </source>
</evidence>
<keyword evidence="1" id="KW-0808">Transferase</keyword>
<proteinExistence type="predicted"/>
<comment type="caution">
    <text evidence="4">The sequence shown here is derived from an EMBL/GenBank/DDBJ whole genome shotgun (WGS) entry which is preliminary data.</text>
</comment>
<dbReference type="GO" id="GO:0016301">
    <property type="term" value="F:kinase activity"/>
    <property type="evidence" value="ECO:0007669"/>
    <property type="project" value="UniProtKB-KW"/>
</dbReference>